<evidence type="ECO:0000256" key="2">
    <source>
        <dbReference type="SAM" id="Phobius"/>
    </source>
</evidence>
<keyword evidence="2" id="KW-0812">Transmembrane</keyword>
<dbReference type="OrthoDB" id="3755781at2759"/>
<reference evidence="6" key="4">
    <citation type="journal article" date="2022" name="Microb. Genom.">
        <title>A global pangenome for the wheat fungal pathogen Pyrenophora tritici-repentis and prediction of effector protein structural homology.</title>
        <authorList>
            <person name="Moolhuijzen P.M."/>
            <person name="See P.T."/>
            <person name="Shi G."/>
            <person name="Powell H.R."/>
            <person name="Cockram J."/>
            <person name="Jorgensen L.N."/>
            <person name="Benslimane H."/>
            <person name="Strelkov S.E."/>
            <person name="Turner J."/>
            <person name="Liu Z."/>
            <person name="Moffat C.S."/>
        </authorList>
    </citation>
    <scope>NUCLEOTIDE SEQUENCE [LARGE SCALE GENOMIC DNA]</scope>
</reference>
<dbReference type="EMBL" id="NQIK02000002">
    <property type="protein sequence ID" value="KAF7575624.1"/>
    <property type="molecule type" value="Genomic_DNA"/>
</dbReference>
<reference evidence="3 5" key="1">
    <citation type="journal article" date="2018" name="BMC Genomics">
        <title>Comparative genomics of the wheat fungal pathogen Pyrenophora tritici-repentis reveals chromosomal variations and genome plasticity.</title>
        <authorList>
            <person name="Moolhuijzen P."/>
            <person name="See P.T."/>
            <person name="Hane J.K."/>
            <person name="Shi G."/>
            <person name="Liu Z."/>
            <person name="Oliver R.P."/>
            <person name="Moffat C.S."/>
        </authorList>
    </citation>
    <scope>NUCLEOTIDE SEQUENCE [LARGE SCALE GENOMIC DNA]</scope>
    <source>
        <strain evidence="3">M4</strain>
    </source>
</reference>
<feature type="compositionally biased region" description="Polar residues" evidence="1">
    <location>
        <begin position="59"/>
        <end position="70"/>
    </location>
</feature>
<keyword evidence="2" id="KW-0472">Membrane</keyword>
<evidence type="ECO:0000313" key="3">
    <source>
        <dbReference type="EMBL" id="KAF7575624.1"/>
    </source>
</evidence>
<keyword evidence="2" id="KW-1133">Transmembrane helix</keyword>
<dbReference type="Proteomes" id="UP000245464">
    <property type="component" value="Chromosome 2"/>
</dbReference>
<comment type="caution">
    <text evidence="3">The sequence shown here is derived from an EMBL/GenBank/DDBJ whole genome shotgun (WGS) entry which is preliminary data.</text>
</comment>
<feature type="transmembrane region" description="Helical" evidence="2">
    <location>
        <begin position="507"/>
        <end position="526"/>
    </location>
</feature>
<feature type="transmembrane region" description="Helical" evidence="2">
    <location>
        <begin position="474"/>
        <end position="495"/>
    </location>
</feature>
<keyword evidence="6" id="KW-1185">Reference proteome</keyword>
<name>A0A2W1HVU4_9PLEO</name>
<dbReference type="OMA" id="DAFAVHM"/>
<sequence>MLFRRNKPLQVALVPPPTNSPAHPLPCIPDTHSQPARILEEILGLAPIAPKPPTHRSIGLTSSHPSSSPTRAGHTPGKTVKREASSKKTGRATIRTDATETHAEFESDAFAVHMPTTRLLVIDQPTSPAKRSYTAQIEAYRTYKEKARQIRERNNIQGVVLPHKIASYDYSGKERIGKVTTSMEANEPLASSPRPAGSFPISPSLPQNSWDWPSKRHGIYVEIARMADGSNMPQIPRKPIVAHSNISPNTTRYRSRADSEAGASSSTASPTRRPIPVKVRVMPKLAVPQEERIQTESVPSLYNRPSATIPSRQTSRFSSPVKSMPNFTRRNSVDGDSIFGYTRKKDLTSTIGGPRAPTIAQLEIKEKSVKHITKPTLTSRFPWLRTTGPRIAKPSTSLVVFHSATVPKPARTESTYIDPFVKLDVVTPPAHTTSLLKSPAEPARLISTPRKLRVQPTKAQDTHLSTGFMQLRQFGIIVLRIALYLYAVIAAWFILDAVREAVLTVGVPSRVLLCVGGWICTVMACIDNTVVNLWERWGFKVA</sequence>
<feature type="region of interest" description="Disordered" evidence="1">
    <location>
        <begin position="242"/>
        <end position="276"/>
    </location>
</feature>
<proteinExistence type="predicted"/>
<evidence type="ECO:0000313" key="4">
    <source>
        <dbReference type="EMBL" id="KAI1514635.1"/>
    </source>
</evidence>
<evidence type="ECO:0000313" key="6">
    <source>
        <dbReference type="Proteomes" id="UP000249757"/>
    </source>
</evidence>
<gene>
    <name evidence="4" type="ORF">Ptr86124_005958</name>
    <name evidence="3" type="ORF">PtrM4_072480</name>
</gene>
<reference evidence="4" key="3">
    <citation type="journal article" date="2022" name="bioRxiv">
        <title>A global pangenome for the wheat fungal pathogen Pyrenophora tritici-repentis and prediction of effector protein structural homology.</title>
        <authorList>
            <person name="Moolhuijzen P."/>
            <person name="See P.T."/>
            <person name="Shi G."/>
            <person name="Powell H.R."/>
            <person name="Cockram J."/>
            <person name="Jorgensen L.N."/>
            <person name="Benslimane H."/>
            <person name="Strelkov S.E."/>
            <person name="Turner J."/>
            <person name="Liu Z."/>
            <person name="Moffat C.S."/>
        </authorList>
    </citation>
    <scope>NUCLEOTIDE SEQUENCE</scope>
    <source>
        <strain evidence="4">86-124</strain>
    </source>
</reference>
<dbReference type="AlphaFoldDB" id="A0A2W1HVU4"/>
<organism evidence="3 5">
    <name type="scientific">Pyrenophora tritici-repentis</name>
    <dbReference type="NCBI Taxonomy" id="45151"/>
    <lineage>
        <taxon>Eukaryota</taxon>
        <taxon>Fungi</taxon>
        <taxon>Dikarya</taxon>
        <taxon>Ascomycota</taxon>
        <taxon>Pezizomycotina</taxon>
        <taxon>Dothideomycetes</taxon>
        <taxon>Pleosporomycetidae</taxon>
        <taxon>Pleosporales</taxon>
        <taxon>Pleosporineae</taxon>
        <taxon>Pleosporaceae</taxon>
        <taxon>Pyrenophora</taxon>
    </lineage>
</organism>
<feature type="region of interest" description="Disordered" evidence="1">
    <location>
        <begin position="48"/>
        <end position="101"/>
    </location>
</feature>
<dbReference type="Proteomes" id="UP000249757">
    <property type="component" value="Unassembled WGS sequence"/>
</dbReference>
<protein>
    <submittedName>
        <fullName evidence="3">Uncharacterized protein</fullName>
    </submittedName>
</protein>
<reference evidence="4" key="2">
    <citation type="submission" date="2021-05" db="EMBL/GenBank/DDBJ databases">
        <authorList>
            <person name="Moolhuijzen P.M."/>
            <person name="Moffat C.S."/>
        </authorList>
    </citation>
    <scope>NUCLEOTIDE SEQUENCE</scope>
    <source>
        <strain evidence="4">86-124</strain>
    </source>
</reference>
<dbReference type="EMBL" id="NRDI02000007">
    <property type="protein sequence ID" value="KAI1514635.1"/>
    <property type="molecule type" value="Genomic_DNA"/>
</dbReference>
<feature type="region of interest" description="Disordered" evidence="1">
    <location>
        <begin position="1"/>
        <end position="23"/>
    </location>
</feature>
<feature type="region of interest" description="Disordered" evidence="1">
    <location>
        <begin position="302"/>
        <end position="329"/>
    </location>
</feature>
<accession>A0A2W1HVU4</accession>
<evidence type="ECO:0000313" key="5">
    <source>
        <dbReference type="Proteomes" id="UP000245464"/>
    </source>
</evidence>
<feature type="compositionally biased region" description="Pro residues" evidence="1">
    <location>
        <begin position="14"/>
        <end position="23"/>
    </location>
</feature>
<evidence type="ECO:0000256" key="1">
    <source>
        <dbReference type="SAM" id="MobiDB-lite"/>
    </source>
</evidence>